<keyword evidence="2 13" id="KW-1003">Cell membrane</keyword>
<protein>
    <recommendedName>
        <fullName evidence="13 14">Cardiolipin synthase</fullName>
        <shortName evidence="13">CL synthase</shortName>
        <ecNumber evidence="13 14">2.7.8.-</ecNumber>
    </recommendedName>
</protein>
<comment type="catalytic activity">
    <reaction evidence="13">
        <text>2 a 1,2-diacyl-sn-glycero-3-phospho-(1'-sn-glycerol) = a cardiolipin + glycerol</text>
        <dbReference type="Rhea" id="RHEA:31451"/>
        <dbReference type="ChEBI" id="CHEBI:17754"/>
        <dbReference type="ChEBI" id="CHEBI:62237"/>
        <dbReference type="ChEBI" id="CHEBI:64716"/>
    </reaction>
</comment>
<evidence type="ECO:0000256" key="14">
    <source>
        <dbReference type="NCBIfam" id="TIGR04265"/>
    </source>
</evidence>
<feature type="domain" description="PLD phosphodiesterase" evidence="15">
    <location>
        <begin position="409"/>
        <end position="436"/>
    </location>
</feature>
<evidence type="ECO:0000256" key="11">
    <source>
        <dbReference type="ARBA" id="ARBA00023264"/>
    </source>
</evidence>
<keyword evidence="8 13" id="KW-0443">Lipid metabolism</keyword>
<evidence type="ECO:0000256" key="9">
    <source>
        <dbReference type="ARBA" id="ARBA00023136"/>
    </source>
</evidence>
<comment type="function">
    <text evidence="12 13">Catalyzes the reversible phosphatidyl group transfer from one phosphatidylglycerol molecule to another to form cardiolipin (CL) (diphosphatidylglycerol) and glycerol.</text>
</comment>
<evidence type="ECO:0000256" key="8">
    <source>
        <dbReference type="ARBA" id="ARBA00023098"/>
    </source>
</evidence>
<dbReference type="Gene3D" id="3.30.870.10">
    <property type="entry name" value="Endonuclease Chain A"/>
    <property type="match status" value="2"/>
</dbReference>
<dbReference type="InterPro" id="IPR025202">
    <property type="entry name" value="PLD-like_dom"/>
</dbReference>
<evidence type="ECO:0000259" key="15">
    <source>
        <dbReference type="PROSITE" id="PS50035"/>
    </source>
</evidence>
<dbReference type="SMART" id="SM00155">
    <property type="entry name" value="PLDc"/>
    <property type="match status" value="2"/>
</dbReference>
<dbReference type="PANTHER" id="PTHR21248">
    <property type="entry name" value="CARDIOLIPIN SYNTHASE"/>
    <property type="match status" value="1"/>
</dbReference>
<evidence type="ECO:0000256" key="12">
    <source>
        <dbReference type="ARBA" id="ARBA00057569"/>
    </source>
</evidence>
<dbReference type="InterPro" id="IPR001736">
    <property type="entry name" value="PLipase_D/transphosphatidylase"/>
</dbReference>
<keyword evidence="6" id="KW-0677">Repeat</keyword>
<reference evidence="16 18" key="1">
    <citation type="submission" date="2015-01" db="EMBL/GenBank/DDBJ databases">
        <authorList>
            <person name="Guo J."/>
        </authorList>
    </citation>
    <scope>NUCLEOTIDE SEQUENCE [LARGE SCALE GENOMIC DNA]</scope>
    <source>
        <strain evidence="16 18">DSM 22147</strain>
    </source>
</reference>
<evidence type="ECO:0000256" key="1">
    <source>
        <dbReference type="ARBA" id="ARBA00004651"/>
    </source>
</evidence>
<dbReference type="STRING" id="569857.TP70_02855"/>
<evidence type="ECO:0000313" key="19">
    <source>
        <dbReference type="Proteomes" id="UP000254100"/>
    </source>
</evidence>
<dbReference type="Proteomes" id="UP000032366">
    <property type="component" value="Unassembled WGS sequence"/>
</dbReference>
<dbReference type="Pfam" id="PF13091">
    <property type="entry name" value="PLDc_2"/>
    <property type="match status" value="2"/>
</dbReference>
<feature type="domain" description="PLD phosphodiesterase" evidence="15">
    <location>
        <begin position="229"/>
        <end position="256"/>
    </location>
</feature>
<accession>A0A0D6XSH3</accession>
<keyword evidence="10 13" id="KW-0594">Phospholipid biosynthesis</keyword>
<dbReference type="AlphaFoldDB" id="A0A0D6XSH3"/>
<dbReference type="SUPFAM" id="SSF56024">
    <property type="entry name" value="Phospholipase D/nuclease"/>
    <property type="match status" value="2"/>
</dbReference>
<dbReference type="FunFam" id="3.30.870.10:FF:000014">
    <property type="entry name" value="Cardiolipin synthase"/>
    <property type="match status" value="1"/>
</dbReference>
<evidence type="ECO:0000313" key="17">
    <source>
        <dbReference type="EMBL" id="SUM58031.1"/>
    </source>
</evidence>
<feature type="active site" evidence="13">
    <location>
        <position position="416"/>
    </location>
</feature>
<keyword evidence="7 13" id="KW-1133">Transmembrane helix</keyword>
<keyword evidence="4 13" id="KW-0808">Transferase</keyword>
<dbReference type="InterPro" id="IPR027379">
    <property type="entry name" value="CLS_N"/>
</dbReference>
<dbReference type="FunFam" id="3.30.870.10:FF:000021">
    <property type="entry name" value="Cardiolipin synthase"/>
    <property type="match status" value="1"/>
</dbReference>
<dbReference type="RefSeq" id="WP_044359184.1">
    <property type="nucleotide sequence ID" value="NZ_JXWY01000016.1"/>
</dbReference>
<dbReference type="CDD" id="cd09110">
    <property type="entry name" value="PLDc_CLS_1"/>
    <property type="match status" value="1"/>
</dbReference>
<keyword evidence="5 13" id="KW-0812">Transmembrane</keyword>
<evidence type="ECO:0000256" key="6">
    <source>
        <dbReference type="ARBA" id="ARBA00022737"/>
    </source>
</evidence>
<gene>
    <name evidence="17" type="primary">cls2</name>
    <name evidence="17" type="ORF">NCTC13832_01766</name>
    <name evidence="16" type="ORF">TP70_02855</name>
</gene>
<dbReference type="GO" id="GO:0008808">
    <property type="term" value="F:cardiolipin synthase activity"/>
    <property type="evidence" value="ECO:0007669"/>
    <property type="project" value="UniProtKB-UniRule"/>
</dbReference>
<proteinExistence type="inferred from homology"/>
<evidence type="ECO:0000256" key="13">
    <source>
        <dbReference type="HAMAP-Rule" id="MF_01916"/>
    </source>
</evidence>
<dbReference type="GO" id="GO:0005886">
    <property type="term" value="C:plasma membrane"/>
    <property type="evidence" value="ECO:0007669"/>
    <property type="project" value="UniProtKB-SubCell"/>
</dbReference>
<keyword evidence="11 13" id="KW-1208">Phospholipid metabolism</keyword>
<comment type="similarity">
    <text evidence="13">Belongs to the phospholipase D family. Cardiolipin synthase subfamily.</text>
</comment>
<feature type="active site" evidence="13">
    <location>
        <position position="421"/>
    </location>
</feature>
<evidence type="ECO:0000256" key="3">
    <source>
        <dbReference type="ARBA" id="ARBA00022516"/>
    </source>
</evidence>
<reference evidence="17 19" key="2">
    <citation type="submission" date="2018-06" db="EMBL/GenBank/DDBJ databases">
        <authorList>
            <consortium name="Pathogen Informatics"/>
            <person name="Doyle S."/>
        </authorList>
    </citation>
    <scope>NUCLEOTIDE SEQUENCE [LARGE SCALE GENOMIC DNA]</scope>
    <source>
        <strain evidence="17 19">NCTC13832</strain>
    </source>
</reference>
<dbReference type="EC" id="2.7.8.-" evidence="13 14"/>
<feature type="active site" evidence="13">
    <location>
        <position position="236"/>
    </location>
</feature>
<dbReference type="HAMAP" id="MF_01916">
    <property type="entry name" value="Cardiolipin_synth_Cls"/>
    <property type="match status" value="1"/>
</dbReference>
<keyword evidence="9 13" id="KW-0472">Membrane</keyword>
<dbReference type="InterPro" id="IPR030874">
    <property type="entry name" value="Cardiolipin_synth_Firmi"/>
</dbReference>
<comment type="subcellular location">
    <subcellularLocation>
        <location evidence="1 13">Cell membrane</location>
        <topology evidence="1 13">Multi-pass membrane protein</topology>
    </subcellularLocation>
</comment>
<dbReference type="EMBL" id="UHDT01000001">
    <property type="protein sequence ID" value="SUM58031.1"/>
    <property type="molecule type" value="Genomic_DNA"/>
</dbReference>
<dbReference type="OrthoDB" id="9762009at2"/>
<feature type="transmembrane region" description="Helical" evidence="13">
    <location>
        <begin position="15"/>
        <end position="36"/>
    </location>
</feature>
<keyword evidence="3 13" id="KW-0444">Lipid biosynthesis</keyword>
<evidence type="ECO:0000313" key="16">
    <source>
        <dbReference type="EMBL" id="KIX91370.1"/>
    </source>
</evidence>
<sequence length="496" mass="57663">MSELIISFLTDGNAIANYIFIGLFLLNLSFVFTIIFMERRSAESIWAWILVLGLIPIIGFIVYLLFGRQIQRKSLFKLDESDRIGLERIVNEQLQELKDGTFHPNNPHLQSYNHMIQMLLYNNAAFYTNHNEIELITDGHEKFDRLKEDIRQAKKYVHIQYYIFRNDMLGSEILALLEQKLDEGLEVKMLYDDMGSRTLKLRDFKAFREKGGQVESFFPSKLPLINLRMNNRNHRKIVVIDGTIGYVGGFNVGKEYLGLSKKFGYWRDTHLRIQGEAVNALQLRFILDWNSQAHRNNIEYDDKYFPENHVNTEHNTGVQIASSGPDESWEQIKYGYLKMISMAKESIYIQTPYFIPDGAYMDALKIAALGGVDVNVMIPNKPDHPFVYWATYKNVASLLEAGARVYMYDNGFLHAKTMTIDDEITSVGTTNMDHRSFTLNFEVNAFIYNEDFAKKVRQSFEKDLEVCSELTQERYEQRGLWIKFKEAISQLLSPIL</sequence>
<dbReference type="PANTHER" id="PTHR21248:SF22">
    <property type="entry name" value="PHOSPHOLIPASE D"/>
    <property type="match status" value="1"/>
</dbReference>
<feature type="active site" evidence="13">
    <location>
        <position position="234"/>
    </location>
</feature>
<dbReference type="Proteomes" id="UP000254100">
    <property type="component" value="Unassembled WGS sequence"/>
</dbReference>
<evidence type="ECO:0000256" key="10">
    <source>
        <dbReference type="ARBA" id="ARBA00023209"/>
    </source>
</evidence>
<evidence type="ECO:0000256" key="7">
    <source>
        <dbReference type="ARBA" id="ARBA00022989"/>
    </source>
</evidence>
<feature type="transmembrane region" description="Helical" evidence="13">
    <location>
        <begin position="45"/>
        <end position="66"/>
    </location>
</feature>
<dbReference type="GO" id="GO:0032049">
    <property type="term" value="P:cardiolipin biosynthetic process"/>
    <property type="evidence" value="ECO:0007669"/>
    <property type="project" value="UniProtKB-UniRule"/>
</dbReference>
<name>A0A0D6XSH3_9STAP</name>
<evidence type="ECO:0000256" key="5">
    <source>
        <dbReference type="ARBA" id="ARBA00022692"/>
    </source>
</evidence>
<dbReference type="InterPro" id="IPR022924">
    <property type="entry name" value="Cardiolipin_synthase"/>
</dbReference>
<evidence type="ECO:0000256" key="2">
    <source>
        <dbReference type="ARBA" id="ARBA00022475"/>
    </source>
</evidence>
<organism evidence="17 19">
    <name type="scientific">Staphylococcus microti</name>
    <dbReference type="NCBI Taxonomy" id="569857"/>
    <lineage>
        <taxon>Bacteria</taxon>
        <taxon>Bacillati</taxon>
        <taxon>Bacillota</taxon>
        <taxon>Bacilli</taxon>
        <taxon>Bacillales</taxon>
        <taxon>Staphylococcaceae</taxon>
        <taxon>Staphylococcus</taxon>
    </lineage>
</organism>
<keyword evidence="18" id="KW-1185">Reference proteome</keyword>
<dbReference type="NCBIfam" id="TIGR04265">
    <property type="entry name" value="bac_cardiolipin"/>
    <property type="match status" value="1"/>
</dbReference>
<dbReference type="EMBL" id="JXWY01000016">
    <property type="protein sequence ID" value="KIX91370.1"/>
    <property type="molecule type" value="Genomic_DNA"/>
</dbReference>
<dbReference type="PROSITE" id="PS50035">
    <property type="entry name" value="PLD"/>
    <property type="match status" value="2"/>
</dbReference>
<dbReference type="CDD" id="cd09112">
    <property type="entry name" value="PLDc_CLS_2"/>
    <property type="match status" value="1"/>
</dbReference>
<feature type="active site" evidence="13">
    <location>
        <position position="241"/>
    </location>
</feature>
<evidence type="ECO:0000256" key="4">
    <source>
        <dbReference type="ARBA" id="ARBA00022679"/>
    </source>
</evidence>
<dbReference type="Pfam" id="PF13396">
    <property type="entry name" value="PLDc_N"/>
    <property type="match status" value="1"/>
</dbReference>
<evidence type="ECO:0000313" key="18">
    <source>
        <dbReference type="Proteomes" id="UP000032366"/>
    </source>
</evidence>
<feature type="active site" evidence="13">
    <location>
        <position position="414"/>
    </location>
</feature>